<comment type="caution">
    <text evidence="3">The sequence shown here is derived from an EMBL/GenBank/DDBJ whole genome shotgun (WGS) entry which is preliminary data.</text>
</comment>
<dbReference type="InterPro" id="IPR036282">
    <property type="entry name" value="Glutathione-S-Trfase_C_sf"/>
</dbReference>
<evidence type="ECO:0000313" key="4">
    <source>
        <dbReference type="Proteomes" id="UP001595887"/>
    </source>
</evidence>
<reference evidence="4" key="1">
    <citation type="journal article" date="2019" name="Int. J. Syst. Evol. Microbiol.">
        <title>The Global Catalogue of Microorganisms (GCM) 10K type strain sequencing project: providing services to taxonomists for standard genome sequencing and annotation.</title>
        <authorList>
            <consortium name="The Broad Institute Genomics Platform"/>
            <consortium name="The Broad Institute Genome Sequencing Center for Infectious Disease"/>
            <person name="Wu L."/>
            <person name="Ma J."/>
        </authorList>
    </citation>
    <scope>NUCLEOTIDE SEQUENCE [LARGE SCALE GENOMIC DNA]</scope>
    <source>
        <strain evidence="4">CECT 8531</strain>
    </source>
</reference>
<dbReference type="CDD" id="cd00299">
    <property type="entry name" value="GST_C_family"/>
    <property type="match status" value="1"/>
</dbReference>
<feature type="domain" description="GST C-terminal" evidence="2">
    <location>
        <begin position="90"/>
        <end position="214"/>
    </location>
</feature>
<dbReference type="Gene3D" id="3.40.30.10">
    <property type="entry name" value="Glutaredoxin"/>
    <property type="match status" value="1"/>
</dbReference>
<proteinExistence type="predicted"/>
<dbReference type="PANTHER" id="PTHR44051:SF8">
    <property type="entry name" value="GLUTATHIONE S-TRANSFERASE GSTA"/>
    <property type="match status" value="1"/>
</dbReference>
<sequence>MTMILHGHPFSSYTWKAMIALYEKGLPFELRNVEDDHSANPEKPGRLRQLWPPGQFPVLEDGGRVLIESTILIEHLDLAYPDTRRLIPSDPEAALEVRFMDRVFDNHVMANMQAIVGEHLPFITETPDPMRIARAKAALLVIYEWLEQKLPEDGWACGEEFSLADCAGAPALFYADWVHDIPQELTRLKAYRARALARPSVARCVEDARPYRHYWTLGGADRD</sequence>
<dbReference type="InterPro" id="IPR010987">
    <property type="entry name" value="Glutathione-S-Trfase_C-like"/>
</dbReference>
<dbReference type="PANTHER" id="PTHR44051">
    <property type="entry name" value="GLUTATHIONE S-TRANSFERASE-RELATED"/>
    <property type="match status" value="1"/>
</dbReference>
<keyword evidence="4" id="KW-1185">Reference proteome</keyword>
<dbReference type="Proteomes" id="UP001595887">
    <property type="component" value="Unassembled WGS sequence"/>
</dbReference>
<dbReference type="SUPFAM" id="SSF52833">
    <property type="entry name" value="Thioredoxin-like"/>
    <property type="match status" value="1"/>
</dbReference>
<dbReference type="SFLD" id="SFLDS00019">
    <property type="entry name" value="Glutathione_Transferase_(cytos"/>
    <property type="match status" value="1"/>
</dbReference>
<dbReference type="SUPFAM" id="SSF47616">
    <property type="entry name" value="GST C-terminal domain-like"/>
    <property type="match status" value="1"/>
</dbReference>
<feature type="domain" description="GST N-terminal" evidence="1">
    <location>
        <begin position="1"/>
        <end position="84"/>
    </location>
</feature>
<evidence type="ECO:0000313" key="3">
    <source>
        <dbReference type="EMBL" id="MFC4292451.1"/>
    </source>
</evidence>
<dbReference type="PROSITE" id="PS50404">
    <property type="entry name" value="GST_NTER"/>
    <property type="match status" value="1"/>
</dbReference>
<dbReference type="InterPro" id="IPR036249">
    <property type="entry name" value="Thioredoxin-like_sf"/>
</dbReference>
<dbReference type="Pfam" id="PF13417">
    <property type="entry name" value="GST_N_3"/>
    <property type="match status" value="1"/>
</dbReference>
<accession>A0ABV8RJC6</accession>
<dbReference type="InterPro" id="IPR004045">
    <property type="entry name" value="Glutathione_S-Trfase_N"/>
</dbReference>
<dbReference type="CDD" id="cd00570">
    <property type="entry name" value="GST_N_family"/>
    <property type="match status" value="1"/>
</dbReference>
<dbReference type="RefSeq" id="WP_381423150.1">
    <property type="nucleotide sequence ID" value="NZ_JBHSDH010000013.1"/>
</dbReference>
<dbReference type="InterPro" id="IPR040079">
    <property type="entry name" value="Glutathione_S-Trfase"/>
</dbReference>
<name>A0ABV8RJC6_9SPHN</name>
<gene>
    <name evidence="3" type="ORF">ACFOWX_08490</name>
</gene>
<dbReference type="Gene3D" id="1.20.1050.10">
    <property type="match status" value="1"/>
</dbReference>
<dbReference type="EMBL" id="JBHSDH010000013">
    <property type="protein sequence ID" value="MFC4292451.1"/>
    <property type="molecule type" value="Genomic_DNA"/>
</dbReference>
<dbReference type="Pfam" id="PF13410">
    <property type="entry name" value="GST_C_2"/>
    <property type="match status" value="1"/>
</dbReference>
<dbReference type="SFLD" id="SFLDG00358">
    <property type="entry name" value="Main_(cytGST)"/>
    <property type="match status" value="1"/>
</dbReference>
<dbReference type="PROSITE" id="PS50405">
    <property type="entry name" value="GST_CTER"/>
    <property type="match status" value="1"/>
</dbReference>
<evidence type="ECO:0000259" key="1">
    <source>
        <dbReference type="PROSITE" id="PS50404"/>
    </source>
</evidence>
<evidence type="ECO:0000259" key="2">
    <source>
        <dbReference type="PROSITE" id="PS50405"/>
    </source>
</evidence>
<organism evidence="3 4">
    <name type="scientific">Sphingorhabdus arenilitoris</name>
    <dbReference type="NCBI Taxonomy" id="1490041"/>
    <lineage>
        <taxon>Bacteria</taxon>
        <taxon>Pseudomonadati</taxon>
        <taxon>Pseudomonadota</taxon>
        <taxon>Alphaproteobacteria</taxon>
        <taxon>Sphingomonadales</taxon>
        <taxon>Sphingomonadaceae</taxon>
        <taxon>Sphingorhabdus</taxon>
    </lineage>
</organism>
<protein>
    <submittedName>
        <fullName evidence="3">Glutathione S-transferase family protein</fullName>
    </submittedName>
</protein>